<comment type="similarity">
    <text evidence="2">Belongs to the PTPS family. QueD subfamily.</text>
</comment>
<name>A0A4R7JQ95_9GAMM</name>
<dbReference type="RefSeq" id="WP_133736517.1">
    <property type="nucleotide sequence ID" value="NZ_SOAX01000005.1"/>
</dbReference>
<evidence type="ECO:0000256" key="6">
    <source>
        <dbReference type="ARBA" id="ARBA00048807"/>
    </source>
</evidence>
<proteinExistence type="inferred from homology"/>
<keyword evidence="8" id="KW-1185">Reference proteome</keyword>
<comment type="catalytic activity">
    <reaction evidence="6">
        <text>7,8-dihydroneopterin 3'-triphosphate + H2O = 6-carboxy-5,6,7,8-tetrahydropterin + triphosphate + acetaldehyde + 2 H(+)</text>
        <dbReference type="Rhea" id="RHEA:27966"/>
        <dbReference type="ChEBI" id="CHEBI:15343"/>
        <dbReference type="ChEBI" id="CHEBI:15377"/>
        <dbReference type="ChEBI" id="CHEBI:15378"/>
        <dbReference type="ChEBI" id="CHEBI:18036"/>
        <dbReference type="ChEBI" id="CHEBI:58462"/>
        <dbReference type="ChEBI" id="CHEBI:61032"/>
        <dbReference type="EC" id="4.1.2.50"/>
    </reaction>
</comment>
<dbReference type="OrthoDB" id="5820615at2"/>
<evidence type="ECO:0000256" key="1">
    <source>
        <dbReference type="ARBA" id="ARBA00005061"/>
    </source>
</evidence>
<dbReference type="Pfam" id="PF01242">
    <property type="entry name" value="PTPS"/>
    <property type="match status" value="1"/>
</dbReference>
<evidence type="ECO:0000256" key="2">
    <source>
        <dbReference type="ARBA" id="ARBA00008900"/>
    </source>
</evidence>
<protein>
    <recommendedName>
        <fullName evidence="4">6-carboxy-5,6,7,8-tetrahydropterin synthase</fullName>
        <ecNumber evidence="3">4.1.2.50</ecNumber>
    </recommendedName>
    <alternativeName>
        <fullName evidence="5">Queuosine biosynthesis protein QueD</fullName>
    </alternativeName>
</protein>
<evidence type="ECO:0000313" key="8">
    <source>
        <dbReference type="Proteomes" id="UP000295830"/>
    </source>
</evidence>
<organism evidence="7 8">
    <name type="scientific">Halospina denitrificans</name>
    <dbReference type="NCBI Taxonomy" id="332522"/>
    <lineage>
        <taxon>Bacteria</taxon>
        <taxon>Pseudomonadati</taxon>
        <taxon>Pseudomonadota</taxon>
        <taxon>Gammaproteobacteria</taxon>
        <taxon>Halospina</taxon>
    </lineage>
</organism>
<reference evidence="7 8" key="1">
    <citation type="submission" date="2019-03" db="EMBL/GenBank/DDBJ databases">
        <title>Genomic Encyclopedia of Type Strains, Phase IV (KMG-IV): sequencing the most valuable type-strain genomes for metagenomic binning, comparative biology and taxonomic classification.</title>
        <authorList>
            <person name="Goeker M."/>
        </authorList>
    </citation>
    <scope>NUCLEOTIDE SEQUENCE [LARGE SCALE GENOMIC DNA]</scope>
    <source>
        <strain evidence="7 8">DSM 15505</strain>
    </source>
</reference>
<sequence length="280" mass="32139">MNRLFVDNLTVIDFAFLDPERGLVGESWIVDIELAGELNEAGMVFDFGHVKRTIKDEIDALVDHRLLVPRDHRGLSWTETGNLDWVTNGGWRISHAGPEESVIAVPGSHLQRERIETLLVTLLRQKLPANVHDIVVRLRPEVIEGALYHYTHGLRKHEGNCQRIAHGHRSRLEIYRNGARAPDLETYWAERWEDIYIATRDDEVGTFVEAGVEYTHYRYTANQGQFELILPSHRVETMDQDTTVEWIACYLRDETQKLEPDSRIIVKAFEGVNKGAYAGD</sequence>
<dbReference type="Proteomes" id="UP000295830">
    <property type="component" value="Unassembled WGS sequence"/>
</dbReference>
<dbReference type="UniPathway" id="UPA00391"/>
<evidence type="ECO:0000256" key="4">
    <source>
        <dbReference type="ARBA" id="ARBA00018141"/>
    </source>
</evidence>
<dbReference type="AlphaFoldDB" id="A0A4R7JQ95"/>
<dbReference type="InterPro" id="IPR007115">
    <property type="entry name" value="6-PTP_synth/QueD"/>
</dbReference>
<gene>
    <name evidence="7" type="ORF">DES49_2263</name>
</gene>
<evidence type="ECO:0000313" key="7">
    <source>
        <dbReference type="EMBL" id="TDT39343.1"/>
    </source>
</evidence>
<evidence type="ECO:0000256" key="5">
    <source>
        <dbReference type="ARBA" id="ARBA00031449"/>
    </source>
</evidence>
<dbReference type="Gene3D" id="3.30.479.10">
    <property type="entry name" value="6-pyruvoyl tetrahydropterin synthase/QueD"/>
    <property type="match status" value="1"/>
</dbReference>
<dbReference type="EMBL" id="SOAX01000005">
    <property type="protein sequence ID" value="TDT39343.1"/>
    <property type="molecule type" value="Genomic_DNA"/>
</dbReference>
<dbReference type="InterPro" id="IPR038418">
    <property type="entry name" value="6-PTP_synth/QueD_sf"/>
</dbReference>
<comment type="caution">
    <text evidence="7">The sequence shown here is derived from an EMBL/GenBank/DDBJ whole genome shotgun (WGS) entry which is preliminary data.</text>
</comment>
<evidence type="ECO:0000256" key="3">
    <source>
        <dbReference type="ARBA" id="ARBA00012982"/>
    </source>
</evidence>
<dbReference type="EC" id="4.1.2.50" evidence="3"/>
<comment type="pathway">
    <text evidence="1">Purine metabolism; 7-cyano-7-deazaguanine biosynthesis.</text>
</comment>
<dbReference type="GO" id="GO:0070497">
    <property type="term" value="F:6-carboxytetrahydropterin synthase activity"/>
    <property type="evidence" value="ECO:0007669"/>
    <property type="project" value="UniProtKB-EC"/>
</dbReference>
<accession>A0A4R7JQ95</accession>
<dbReference type="SUPFAM" id="SSF55620">
    <property type="entry name" value="Tetrahydrobiopterin biosynthesis enzymes-like"/>
    <property type="match status" value="2"/>
</dbReference>